<feature type="binding site" evidence="2">
    <location>
        <begin position="39"/>
        <end position="42"/>
    </location>
    <ligand>
        <name>substrate</name>
    </ligand>
</feature>
<comment type="cofactor">
    <cofactor evidence="2">
        <name>Mg(2+)</name>
        <dbReference type="ChEBI" id="CHEBI:18420"/>
    </cofactor>
    <text evidence="2">Binds 2 magnesium ions per subunit.</text>
</comment>
<feature type="binding site" evidence="2">
    <location>
        <position position="43"/>
    </location>
    <ligand>
        <name>substrate</name>
    </ligand>
</feature>
<feature type="binding site" evidence="2">
    <location>
        <begin position="83"/>
        <end position="85"/>
    </location>
    <ligand>
        <name>substrate</name>
    </ligand>
</feature>
<feature type="binding site" evidence="2">
    <location>
        <position position="206"/>
    </location>
    <ligand>
        <name>substrate</name>
    </ligand>
</feature>
<gene>
    <name evidence="3" type="primary">uppS</name>
    <name evidence="3" type="ORF">FTV88_2107</name>
</gene>
<comment type="function">
    <text evidence="2">Catalyzes the condensation of isopentenyl diphosphate (IPP) with allylic pyrophosphates generating different type of terpenoids.</text>
</comment>
<comment type="similarity">
    <text evidence="2">Belongs to the UPP synthase family.</text>
</comment>
<reference evidence="4" key="1">
    <citation type="submission" date="2019-11" db="EMBL/GenBank/DDBJ databases">
        <title>Genome sequence of Heliorestis convoluta strain HH, an alkaliphilic and minimalistic phototrophic bacterium from a soda lake in Egypt.</title>
        <authorList>
            <person name="Dewey E.D."/>
            <person name="Stokes L.M."/>
            <person name="Burchell B.M."/>
            <person name="Shaffer K.N."/>
            <person name="Huntington A.M."/>
            <person name="Baker J.M."/>
            <person name="Nadendla S."/>
            <person name="Giglio M.G."/>
            <person name="Touchman J.W."/>
            <person name="Blankenship R.E."/>
            <person name="Madigan M.T."/>
            <person name="Sattley W.M."/>
        </authorList>
    </citation>
    <scope>NUCLEOTIDE SEQUENCE [LARGE SCALE GENOMIC DNA]</scope>
    <source>
        <strain evidence="4">HH</strain>
    </source>
</reference>
<keyword evidence="2" id="KW-0479">Metal-binding</keyword>
<dbReference type="AlphaFoldDB" id="A0A5Q2N6M1"/>
<feature type="binding site" evidence="2">
    <location>
        <position position="55"/>
    </location>
    <ligand>
        <name>substrate</name>
    </ligand>
</feature>
<feature type="binding site" evidence="2">
    <location>
        <begin position="212"/>
        <end position="214"/>
    </location>
    <ligand>
        <name>substrate</name>
    </ligand>
</feature>
<dbReference type="PROSITE" id="PS01066">
    <property type="entry name" value="UPP_SYNTHASE"/>
    <property type="match status" value="1"/>
</dbReference>
<dbReference type="CDD" id="cd00475">
    <property type="entry name" value="Cis_IPPS"/>
    <property type="match status" value="1"/>
</dbReference>
<dbReference type="OrthoDB" id="4191603at2"/>
<dbReference type="GO" id="GO:0000287">
    <property type="term" value="F:magnesium ion binding"/>
    <property type="evidence" value="ECO:0007669"/>
    <property type="project" value="UniProtKB-UniRule"/>
</dbReference>
<protein>
    <recommendedName>
        <fullName evidence="2">Isoprenyl transferase</fullName>
        <ecNumber evidence="2">2.5.1.-</ecNumber>
    </recommendedName>
</protein>
<feature type="binding site" evidence="2">
    <location>
        <position position="38"/>
    </location>
    <ligand>
        <name>Mg(2+)</name>
        <dbReference type="ChEBI" id="CHEBI:18420"/>
    </ligand>
</feature>
<organism evidence="3 4">
    <name type="scientific">Heliorestis convoluta</name>
    <dbReference type="NCBI Taxonomy" id="356322"/>
    <lineage>
        <taxon>Bacteria</taxon>
        <taxon>Bacillati</taxon>
        <taxon>Bacillota</taxon>
        <taxon>Clostridia</taxon>
        <taxon>Eubacteriales</taxon>
        <taxon>Heliobacteriaceae</taxon>
        <taxon>Heliorestis</taxon>
    </lineage>
</organism>
<keyword evidence="4" id="KW-1185">Reference proteome</keyword>
<dbReference type="EMBL" id="CP045875">
    <property type="protein sequence ID" value="QGG48205.1"/>
    <property type="molecule type" value="Genomic_DNA"/>
</dbReference>
<evidence type="ECO:0000313" key="3">
    <source>
        <dbReference type="EMBL" id="QGG48205.1"/>
    </source>
</evidence>
<dbReference type="FunFam" id="3.40.1180.10:FF:000001">
    <property type="entry name" value="(2E,6E)-farnesyl-diphosphate-specific ditrans,polycis-undecaprenyl-diphosphate synthase"/>
    <property type="match status" value="1"/>
</dbReference>
<feature type="active site" evidence="2">
    <location>
        <position position="38"/>
    </location>
</feature>
<keyword evidence="2" id="KW-0460">Magnesium</keyword>
<dbReference type="NCBIfam" id="NF011405">
    <property type="entry name" value="PRK14830.1"/>
    <property type="match status" value="1"/>
</dbReference>
<dbReference type="PANTHER" id="PTHR10291:SF0">
    <property type="entry name" value="DEHYDRODOLICHYL DIPHOSPHATE SYNTHASE 2"/>
    <property type="match status" value="1"/>
</dbReference>
<dbReference type="RefSeq" id="WP_153725444.1">
    <property type="nucleotide sequence ID" value="NZ_CP045875.1"/>
</dbReference>
<dbReference type="InterPro" id="IPR036424">
    <property type="entry name" value="UPP_synth-like_sf"/>
</dbReference>
<dbReference type="InterPro" id="IPR018520">
    <property type="entry name" value="UPP_synth-like_CS"/>
</dbReference>
<feature type="binding site" evidence="2">
    <location>
        <position position="51"/>
    </location>
    <ligand>
        <name>substrate</name>
    </ligand>
</feature>
<accession>A0A5Q2N6M1</accession>
<dbReference type="KEGG" id="hcv:FTV88_2107"/>
<dbReference type="Pfam" id="PF01255">
    <property type="entry name" value="Prenyltransf"/>
    <property type="match status" value="1"/>
</dbReference>
<dbReference type="InterPro" id="IPR001441">
    <property type="entry name" value="UPP_synth-like"/>
</dbReference>
<evidence type="ECO:0000256" key="1">
    <source>
        <dbReference type="ARBA" id="ARBA00022679"/>
    </source>
</evidence>
<comment type="subunit">
    <text evidence="2">Homodimer.</text>
</comment>
<proteinExistence type="inferred from homology"/>
<feature type="binding site" evidence="2">
    <location>
        <position position="87"/>
    </location>
    <ligand>
        <name>substrate</name>
    </ligand>
</feature>
<dbReference type="Gene3D" id="3.40.1180.10">
    <property type="entry name" value="Decaprenyl diphosphate synthase-like"/>
    <property type="match status" value="1"/>
</dbReference>
<dbReference type="NCBIfam" id="TIGR00055">
    <property type="entry name" value="uppS"/>
    <property type="match status" value="1"/>
</dbReference>
<dbReference type="Proteomes" id="UP000366051">
    <property type="component" value="Chromosome"/>
</dbReference>
<feature type="active site" description="Proton acceptor" evidence="2">
    <location>
        <position position="86"/>
    </location>
</feature>
<dbReference type="GO" id="GO:0045547">
    <property type="term" value="F:ditrans,polycis-polyprenyl diphosphate synthase [(2E,6E)-farnesyl diphosphate specific] activity"/>
    <property type="evidence" value="ECO:0007669"/>
    <property type="project" value="TreeGrafter"/>
</dbReference>
<dbReference type="HAMAP" id="MF_01139">
    <property type="entry name" value="ISPT"/>
    <property type="match status" value="1"/>
</dbReference>
<evidence type="ECO:0000256" key="2">
    <source>
        <dbReference type="HAMAP-Rule" id="MF_01139"/>
    </source>
</evidence>
<dbReference type="SUPFAM" id="SSF64005">
    <property type="entry name" value="Undecaprenyl diphosphate synthase"/>
    <property type="match status" value="1"/>
</dbReference>
<feature type="binding site" evidence="2">
    <location>
        <position position="89"/>
    </location>
    <ligand>
        <name>substrate</name>
    </ligand>
</feature>
<dbReference type="PANTHER" id="PTHR10291">
    <property type="entry name" value="DEHYDRODOLICHYL DIPHOSPHATE SYNTHASE FAMILY MEMBER"/>
    <property type="match status" value="1"/>
</dbReference>
<sequence length="257" mass="29674">MTRRFWPFSQQKNTPSEQELIKQIDPQRMPKHIAIIMDGNGRWANRRGLPRAAGHRAGVESLRRVLEACEDLRIPVLTVYAFSTENWKRPADEVNALMDLLVEYLQRELNDLHQKGVRISTIGLISELPEAPRRELEKAIQKTAKNDKMILNVALNYGGRLEIVEAVKRIAEEISQGRMTTAEINEKLFGQYLYTAGIPDPDLLIRPSGELRLSNFLLWQSAYTEIWVTPTLWPDFGRIELMQAIIDFQKRDRRLVA</sequence>
<dbReference type="GO" id="GO:0016094">
    <property type="term" value="P:polyprenol biosynthetic process"/>
    <property type="evidence" value="ECO:0007669"/>
    <property type="project" value="TreeGrafter"/>
</dbReference>
<dbReference type="EC" id="2.5.1.-" evidence="2"/>
<keyword evidence="1 2" id="KW-0808">Transferase</keyword>
<evidence type="ECO:0000313" key="4">
    <source>
        <dbReference type="Proteomes" id="UP000366051"/>
    </source>
</evidence>
<name>A0A5Q2N6M1_9FIRM</name>
<feature type="binding site" evidence="2">
    <location>
        <position position="225"/>
    </location>
    <ligand>
        <name>Mg(2+)</name>
        <dbReference type="ChEBI" id="CHEBI:18420"/>
    </ligand>
</feature>